<evidence type="ECO:0000313" key="1">
    <source>
        <dbReference type="EMBL" id="PFG49923.1"/>
    </source>
</evidence>
<gene>
    <name evidence="1" type="ORF">ATK36_5117</name>
</gene>
<dbReference type="Gene3D" id="1.20.1290.10">
    <property type="entry name" value="AhpD-like"/>
    <property type="match status" value="1"/>
</dbReference>
<proteinExistence type="predicted"/>
<dbReference type="InterPro" id="IPR029032">
    <property type="entry name" value="AhpD-like"/>
</dbReference>
<name>A0A2A9FG67_9PSEU</name>
<dbReference type="GO" id="GO:0016491">
    <property type="term" value="F:oxidoreductase activity"/>
    <property type="evidence" value="ECO:0007669"/>
    <property type="project" value="TreeGrafter"/>
</dbReference>
<dbReference type="Proteomes" id="UP000243542">
    <property type="component" value="Unassembled WGS sequence"/>
</dbReference>
<organism evidence="1 2">
    <name type="scientific">Amycolatopsis sulphurea</name>
    <dbReference type="NCBI Taxonomy" id="76022"/>
    <lineage>
        <taxon>Bacteria</taxon>
        <taxon>Bacillati</taxon>
        <taxon>Actinomycetota</taxon>
        <taxon>Actinomycetes</taxon>
        <taxon>Pseudonocardiales</taxon>
        <taxon>Pseudonocardiaceae</taxon>
        <taxon>Amycolatopsis</taxon>
    </lineage>
</organism>
<protein>
    <recommendedName>
        <fullName evidence="3">Alkylhydroperoxidase/carboxymuconolactone decarboxylase family protein YurZ</fullName>
    </recommendedName>
</protein>
<dbReference type="AlphaFoldDB" id="A0A2A9FG67"/>
<dbReference type="RefSeq" id="WP_098513753.1">
    <property type="nucleotide sequence ID" value="NZ_JBIAKZ010000045.1"/>
</dbReference>
<dbReference type="EMBL" id="PDJK01000002">
    <property type="protein sequence ID" value="PFG49923.1"/>
    <property type="molecule type" value="Genomic_DNA"/>
</dbReference>
<reference evidence="1 2" key="1">
    <citation type="submission" date="2017-10" db="EMBL/GenBank/DDBJ databases">
        <title>Sequencing the genomes of 1000 actinobacteria strains.</title>
        <authorList>
            <person name="Klenk H.-P."/>
        </authorList>
    </citation>
    <scope>NUCLEOTIDE SEQUENCE [LARGE SCALE GENOMIC DNA]</scope>
    <source>
        <strain evidence="1 2">DSM 46092</strain>
    </source>
</reference>
<dbReference type="PANTHER" id="PTHR33930">
    <property type="entry name" value="ALKYL HYDROPEROXIDE REDUCTASE AHPD"/>
    <property type="match status" value="1"/>
</dbReference>
<keyword evidence="2" id="KW-1185">Reference proteome</keyword>
<evidence type="ECO:0008006" key="3">
    <source>
        <dbReference type="Google" id="ProtNLM"/>
    </source>
</evidence>
<dbReference type="SUPFAM" id="SSF69118">
    <property type="entry name" value="AhpD-like"/>
    <property type="match status" value="1"/>
</dbReference>
<dbReference type="PANTHER" id="PTHR33930:SF2">
    <property type="entry name" value="BLR3452 PROTEIN"/>
    <property type="match status" value="1"/>
</dbReference>
<accession>A0A2A9FG67</accession>
<sequence length="222" mass="23357">MTVSLADLRAEAQRLLTGVPDGAGLDPLTASLIGLAVRASVTALDGRGIDDAIHLAFDAGATPAQIHETLVVVSGLGVHTLMEGSRRVAQALGERGAPLDGPLDPDRRALKDRRQGTDPYWADFERELPGFLDALLRLSPEAYDAFFEYCSVPWRTGAVRGLTKELMSMATDATPGHRYLPGLRLHLANAVRLGAGRVAVLHALEIAAAAPPHVGVPAHGGG</sequence>
<evidence type="ECO:0000313" key="2">
    <source>
        <dbReference type="Proteomes" id="UP000243542"/>
    </source>
</evidence>
<comment type="caution">
    <text evidence="1">The sequence shown here is derived from an EMBL/GenBank/DDBJ whole genome shotgun (WGS) entry which is preliminary data.</text>
</comment>